<evidence type="ECO:0000256" key="1">
    <source>
        <dbReference type="ARBA" id="ARBA00004167"/>
    </source>
</evidence>
<reference evidence="13" key="2">
    <citation type="journal article" date="2021" name="PeerJ">
        <title>Extensive microbial diversity within the chicken gut microbiome revealed by metagenomics and culture.</title>
        <authorList>
            <person name="Gilroy R."/>
            <person name="Ravi A."/>
            <person name="Getino M."/>
            <person name="Pursley I."/>
            <person name="Horton D.L."/>
            <person name="Alikhan N.F."/>
            <person name="Baker D."/>
            <person name="Gharbi K."/>
            <person name="Hall N."/>
            <person name="Watson M."/>
            <person name="Adriaenssens E.M."/>
            <person name="Foster-Nyarko E."/>
            <person name="Jarju S."/>
            <person name="Secka A."/>
            <person name="Antonio M."/>
            <person name="Oren A."/>
            <person name="Chaudhuri R.R."/>
            <person name="La Ragione R."/>
            <person name="Hildebrand F."/>
            <person name="Pallen M.J."/>
        </authorList>
    </citation>
    <scope>NUCLEOTIDE SEQUENCE</scope>
    <source>
        <strain evidence="13">ChiBcec7-5410</strain>
    </source>
</reference>
<dbReference type="GO" id="GO:0071972">
    <property type="term" value="F:peptidoglycan L,D-transpeptidase activity"/>
    <property type="evidence" value="ECO:0007669"/>
    <property type="project" value="TreeGrafter"/>
</dbReference>
<dbReference type="EMBL" id="DVLW01000010">
    <property type="protein sequence ID" value="HIT93601.1"/>
    <property type="molecule type" value="Genomic_DNA"/>
</dbReference>
<evidence type="ECO:0000256" key="5">
    <source>
        <dbReference type="ARBA" id="ARBA00022692"/>
    </source>
</evidence>
<dbReference type="GO" id="GO:0008360">
    <property type="term" value="P:regulation of cell shape"/>
    <property type="evidence" value="ECO:0007669"/>
    <property type="project" value="UniProtKB-KW"/>
</dbReference>
<evidence type="ECO:0000259" key="12">
    <source>
        <dbReference type="Pfam" id="PF03717"/>
    </source>
</evidence>
<dbReference type="SUPFAM" id="SSF56601">
    <property type="entry name" value="beta-lactamase/transpeptidase-like"/>
    <property type="match status" value="1"/>
</dbReference>
<evidence type="ECO:0000256" key="10">
    <source>
        <dbReference type="ARBA" id="ARBA00023316"/>
    </source>
</evidence>
<dbReference type="Proteomes" id="UP000824160">
    <property type="component" value="Unassembled WGS sequence"/>
</dbReference>
<feature type="domain" description="Penicillin-binding protein dimerisation" evidence="12">
    <location>
        <begin position="41"/>
        <end position="275"/>
    </location>
</feature>
<dbReference type="Pfam" id="PF00905">
    <property type="entry name" value="Transpeptidase"/>
    <property type="match status" value="1"/>
</dbReference>
<keyword evidence="10" id="KW-0961">Cell wall biogenesis/degradation</keyword>
<dbReference type="GO" id="GO:0009252">
    <property type="term" value="P:peptidoglycan biosynthetic process"/>
    <property type="evidence" value="ECO:0007669"/>
    <property type="project" value="UniProtKB-KW"/>
</dbReference>
<comment type="similarity">
    <text evidence="3">Belongs to the transpeptidase family.</text>
</comment>
<evidence type="ECO:0000256" key="2">
    <source>
        <dbReference type="ARBA" id="ARBA00004236"/>
    </source>
</evidence>
<keyword evidence="9" id="KW-0472">Membrane</keyword>
<comment type="caution">
    <text evidence="13">The sequence shown here is derived from an EMBL/GenBank/DDBJ whole genome shotgun (WGS) entry which is preliminary data.</text>
</comment>
<dbReference type="AlphaFoldDB" id="A0A9D1H5I8"/>
<dbReference type="GO" id="GO:0008658">
    <property type="term" value="F:penicillin binding"/>
    <property type="evidence" value="ECO:0007669"/>
    <property type="project" value="InterPro"/>
</dbReference>
<dbReference type="GO" id="GO:0005886">
    <property type="term" value="C:plasma membrane"/>
    <property type="evidence" value="ECO:0007669"/>
    <property type="project" value="UniProtKB-SubCell"/>
</dbReference>
<feature type="domain" description="Penicillin-binding protein transpeptidase" evidence="11">
    <location>
        <begin position="325"/>
        <end position="630"/>
    </location>
</feature>
<reference evidence="13" key="1">
    <citation type="submission" date="2020-10" db="EMBL/GenBank/DDBJ databases">
        <authorList>
            <person name="Gilroy R."/>
        </authorList>
    </citation>
    <scope>NUCLEOTIDE SEQUENCE</scope>
    <source>
        <strain evidence="13">ChiBcec7-5410</strain>
    </source>
</reference>
<organism evidence="13 14">
    <name type="scientific">Candidatus Faecivivens stercoripullorum</name>
    <dbReference type="NCBI Taxonomy" id="2840805"/>
    <lineage>
        <taxon>Bacteria</taxon>
        <taxon>Bacillati</taxon>
        <taxon>Bacillota</taxon>
        <taxon>Clostridia</taxon>
        <taxon>Eubacteriales</taxon>
        <taxon>Oscillospiraceae</taxon>
        <taxon>Oscillospiraceae incertae sedis</taxon>
        <taxon>Candidatus Faecivivens</taxon>
    </lineage>
</organism>
<gene>
    <name evidence="13" type="ORF">IAC43_00285</name>
</gene>
<evidence type="ECO:0000313" key="13">
    <source>
        <dbReference type="EMBL" id="HIT93601.1"/>
    </source>
</evidence>
<proteinExistence type="inferred from homology"/>
<dbReference type="InterPro" id="IPR001460">
    <property type="entry name" value="PCN-bd_Tpept"/>
</dbReference>
<dbReference type="InterPro" id="IPR012338">
    <property type="entry name" value="Beta-lactam/transpept-like"/>
</dbReference>
<evidence type="ECO:0000313" key="14">
    <source>
        <dbReference type="Proteomes" id="UP000824160"/>
    </source>
</evidence>
<name>A0A9D1H5I8_9FIRM</name>
<protein>
    <recommendedName>
        <fullName evidence="15">Penicillin-binding protein 2</fullName>
    </recommendedName>
</protein>
<dbReference type="InterPro" id="IPR005311">
    <property type="entry name" value="PBP_dimer"/>
</dbReference>
<evidence type="ECO:0000256" key="7">
    <source>
        <dbReference type="ARBA" id="ARBA00022984"/>
    </source>
</evidence>
<dbReference type="GO" id="GO:0071555">
    <property type="term" value="P:cell wall organization"/>
    <property type="evidence" value="ECO:0007669"/>
    <property type="project" value="UniProtKB-KW"/>
</dbReference>
<evidence type="ECO:0000256" key="4">
    <source>
        <dbReference type="ARBA" id="ARBA00022475"/>
    </source>
</evidence>
<dbReference type="InterPro" id="IPR036138">
    <property type="entry name" value="PBP_dimer_sf"/>
</dbReference>
<evidence type="ECO:0000259" key="11">
    <source>
        <dbReference type="Pfam" id="PF00905"/>
    </source>
</evidence>
<dbReference type="Pfam" id="PF03717">
    <property type="entry name" value="PBP_dimer"/>
    <property type="match status" value="1"/>
</dbReference>
<evidence type="ECO:0000256" key="9">
    <source>
        <dbReference type="ARBA" id="ARBA00023136"/>
    </source>
</evidence>
<dbReference type="PANTHER" id="PTHR30627">
    <property type="entry name" value="PEPTIDOGLYCAN D,D-TRANSPEPTIDASE"/>
    <property type="match status" value="1"/>
</dbReference>
<dbReference type="SUPFAM" id="SSF56519">
    <property type="entry name" value="Penicillin binding protein dimerisation domain"/>
    <property type="match status" value="1"/>
</dbReference>
<accession>A0A9D1H5I8</accession>
<comment type="subcellular location">
    <subcellularLocation>
        <location evidence="2">Cell membrane</location>
    </subcellularLocation>
    <subcellularLocation>
        <location evidence="1">Membrane</location>
        <topology evidence="1">Single-pass membrane protein</topology>
    </subcellularLocation>
</comment>
<dbReference type="PANTHER" id="PTHR30627:SF2">
    <property type="entry name" value="PEPTIDOGLYCAN D,D-TRANSPEPTIDASE MRDA"/>
    <property type="match status" value="1"/>
</dbReference>
<dbReference type="InterPro" id="IPR050515">
    <property type="entry name" value="Beta-lactam/transpept"/>
</dbReference>
<dbReference type="Gene3D" id="3.40.710.10">
    <property type="entry name" value="DD-peptidase/beta-lactamase superfamily"/>
    <property type="match status" value="1"/>
</dbReference>
<sequence length="649" mass="71403">MAAGAVVTASVYLLNLMSIQIVNGESYYEQTESTTVSVIPIRAARGEIYDRDGQPLAENRTGLNIVFYYAFFDFDGCAEQIAQLIELCEKQGESWYDPLPLNEDGTEFTGSEQDADTLRQALGLSSYANAQDCMYNICEQYDIIEGDAVTRRKIAGVCYGMLLRQFSLINNEYTFAENVSVETALRLKELSVRFPGVDIVEEDIRSYPDGTIAPHVIGTVGQMSAEEWSRYKSEGYQMSDYVGKFGIERYCEETLRGTDGARTVEQGKNGDILSEEVTTQPESGNSVYLTIDADFQKKVEEILSDYIEELRLTGDPEEGANVKGGAVSVIDPRTGAVLALVTWPTYDLNDYYTDYASLLEEENTPLIDRATDGLYRPGSTFKTVVAVAALEEGIITPEDTVNCTGVYTYFDQVIEGNTFHPTCLGVHGQLSVSEALTRSCNIFFYDIGRRLGIDTINRYASLMGLGEETGLELGSAVGTLSSPEHTKEMGGTWTQGNVVQASIGQMDTMVSPLQLSVQAMTLANRGDRYKVYLVDEMRSFDGSELLEKTEPELVSSFDMSEEIFDAVVNGMIGVGMQYTAPEYMLSDLGYNVAVKTGTPQVTTDTTNSCAIAFAPAEDAEIAIGIMLEEGVGASRLIRQILLAWEEYVR</sequence>
<evidence type="ECO:0000256" key="8">
    <source>
        <dbReference type="ARBA" id="ARBA00022989"/>
    </source>
</evidence>
<keyword evidence="5" id="KW-0812">Transmembrane</keyword>
<dbReference type="Gene3D" id="1.10.10.1230">
    <property type="entry name" value="Penicillin-binding protein, N-terminal non-catalytic domain, head sub-domain"/>
    <property type="match status" value="1"/>
</dbReference>
<dbReference type="Gene3D" id="3.90.1310.10">
    <property type="entry name" value="Penicillin-binding protein 2a (Domain 2)"/>
    <property type="match status" value="1"/>
</dbReference>
<keyword evidence="7" id="KW-0573">Peptidoglycan synthesis</keyword>
<keyword evidence="4" id="KW-1003">Cell membrane</keyword>
<evidence type="ECO:0000256" key="6">
    <source>
        <dbReference type="ARBA" id="ARBA00022960"/>
    </source>
</evidence>
<evidence type="ECO:0000256" key="3">
    <source>
        <dbReference type="ARBA" id="ARBA00007171"/>
    </source>
</evidence>
<keyword evidence="8" id="KW-1133">Transmembrane helix</keyword>
<evidence type="ECO:0008006" key="15">
    <source>
        <dbReference type="Google" id="ProtNLM"/>
    </source>
</evidence>
<keyword evidence="6" id="KW-0133">Cell shape</keyword>